<dbReference type="InterPro" id="IPR043822">
    <property type="entry name" value="EsV_1_7_cys"/>
</dbReference>
<evidence type="ECO:0000256" key="1">
    <source>
        <dbReference type="SAM" id="MobiDB-lite"/>
    </source>
</evidence>
<dbReference type="EnsemblProtists" id="EKX33400">
    <property type="protein sequence ID" value="EKX33400"/>
    <property type="gene ID" value="GUITHDRAFT_120404"/>
</dbReference>
<dbReference type="HOGENOM" id="CLU_495635_0_0_1"/>
<proteinExistence type="predicted"/>
<feature type="compositionally biased region" description="Acidic residues" evidence="1">
    <location>
        <begin position="441"/>
        <end position="453"/>
    </location>
</feature>
<dbReference type="Proteomes" id="UP000011087">
    <property type="component" value="Unassembled WGS sequence"/>
</dbReference>
<organism evidence="2">
    <name type="scientific">Guillardia theta (strain CCMP2712)</name>
    <name type="common">Cryptophyte</name>
    <dbReference type="NCBI Taxonomy" id="905079"/>
    <lineage>
        <taxon>Eukaryota</taxon>
        <taxon>Cryptophyceae</taxon>
        <taxon>Pyrenomonadales</taxon>
        <taxon>Geminigeraceae</taxon>
        <taxon>Guillardia</taxon>
    </lineage>
</organism>
<feature type="region of interest" description="Disordered" evidence="1">
    <location>
        <begin position="405"/>
        <end position="454"/>
    </location>
</feature>
<accession>L1IC33</accession>
<keyword evidence="4" id="KW-1185">Reference proteome</keyword>
<protein>
    <submittedName>
        <fullName evidence="2 3">Uncharacterized protein</fullName>
    </submittedName>
</protein>
<dbReference type="SMART" id="SM01425">
    <property type="entry name" value="EsV_1_7"/>
    <property type="match status" value="6"/>
</dbReference>
<sequence>MTTVLLLPPAHMNDPVLGLGAAPSKRLRSCSDCGRRPVFGPVGGAAVHCSLHRHREDIDLINPKCQYSSGCSKNAVFGGSDTGWKRMFCSEHSCLHHDNLAKKRKSEQQGYPAFDLFNQAEAHPKIRRRRLRRAAFKPEFQLMSNYPAVRKSTTPINVKLLPERMVNDSQKNFMSPVQEALDLTLNLKSYPPLNRTHGSCIVCLDRSICWGAAVEDRLWRYFLCRSCKNLTNSTCVLLSKKCESCSRYGNWASKEKGRKRGRPMFCRLHKDPKHVSVSHQRHFCTQPGCRNRACFGTIVQGAPNRQHCSLHRLPEEKDLVHRTCEGDDGTCSKFPVFGDPTERIPRWCRAHRKEGVHVDVKHFRCEFKGCRRHPIYTRANKTRPSICSEHKEEVEGQTMVVEKGMKQESNRSSESLSEPSQTAGYAPPDPTKPKRLVKHDDDDDDDDESDIPDDVSFGWQEQAFLNASSALPPHQHNLSYEISVRSADMIQTEVSVHHSSKTSISSCHTDNIMAAANMLISSMQKTFAAGLSGGAKAADSSDAQPSDAEM</sequence>
<dbReference type="KEGG" id="gtt:GUITHDRAFT_120404"/>
<evidence type="ECO:0000313" key="2">
    <source>
        <dbReference type="EMBL" id="EKX33400.1"/>
    </source>
</evidence>
<name>L1IC33_GUITC</name>
<reference evidence="3" key="3">
    <citation type="submission" date="2015-06" db="UniProtKB">
        <authorList>
            <consortium name="EnsemblProtists"/>
        </authorList>
    </citation>
    <scope>IDENTIFICATION</scope>
</reference>
<dbReference type="GeneID" id="17290128"/>
<dbReference type="Pfam" id="PF19114">
    <property type="entry name" value="EsV_1_7_cys"/>
    <property type="match status" value="6"/>
</dbReference>
<dbReference type="EMBL" id="JH993143">
    <property type="protein sequence ID" value="EKX33400.1"/>
    <property type="molecule type" value="Genomic_DNA"/>
</dbReference>
<dbReference type="AlphaFoldDB" id="L1IC33"/>
<dbReference type="PaxDb" id="55529-EKX33400"/>
<feature type="region of interest" description="Disordered" evidence="1">
    <location>
        <begin position="530"/>
        <end position="550"/>
    </location>
</feature>
<reference evidence="4" key="2">
    <citation type="submission" date="2012-11" db="EMBL/GenBank/DDBJ databases">
        <authorList>
            <person name="Kuo A."/>
            <person name="Curtis B.A."/>
            <person name="Tanifuji G."/>
            <person name="Burki F."/>
            <person name="Gruber A."/>
            <person name="Irimia M."/>
            <person name="Maruyama S."/>
            <person name="Arias M.C."/>
            <person name="Ball S.G."/>
            <person name="Gile G.H."/>
            <person name="Hirakawa Y."/>
            <person name="Hopkins J.F."/>
            <person name="Rensing S.A."/>
            <person name="Schmutz J."/>
            <person name="Symeonidi A."/>
            <person name="Elias M."/>
            <person name="Eveleigh R.J."/>
            <person name="Herman E.K."/>
            <person name="Klute M.J."/>
            <person name="Nakayama T."/>
            <person name="Obornik M."/>
            <person name="Reyes-Prieto A."/>
            <person name="Armbrust E.V."/>
            <person name="Aves S.J."/>
            <person name="Beiko R.G."/>
            <person name="Coutinho P."/>
            <person name="Dacks J.B."/>
            <person name="Durnford D.G."/>
            <person name="Fast N.M."/>
            <person name="Green B.R."/>
            <person name="Grisdale C."/>
            <person name="Hempe F."/>
            <person name="Henrissat B."/>
            <person name="Hoppner M.P."/>
            <person name="Ishida K.-I."/>
            <person name="Kim E."/>
            <person name="Koreny L."/>
            <person name="Kroth P.G."/>
            <person name="Liu Y."/>
            <person name="Malik S.-B."/>
            <person name="Maier U.G."/>
            <person name="McRose D."/>
            <person name="Mock T."/>
            <person name="Neilson J.A."/>
            <person name="Onodera N.T."/>
            <person name="Poole A.M."/>
            <person name="Pritham E.J."/>
            <person name="Richards T.A."/>
            <person name="Rocap G."/>
            <person name="Roy S.W."/>
            <person name="Sarai C."/>
            <person name="Schaack S."/>
            <person name="Shirato S."/>
            <person name="Slamovits C.H."/>
            <person name="Spencer D.F."/>
            <person name="Suzuki S."/>
            <person name="Worden A.Z."/>
            <person name="Zauner S."/>
            <person name="Barry K."/>
            <person name="Bell C."/>
            <person name="Bharti A.K."/>
            <person name="Crow J.A."/>
            <person name="Grimwood J."/>
            <person name="Kramer R."/>
            <person name="Lindquist E."/>
            <person name="Lucas S."/>
            <person name="Salamov A."/>
            <person name="McFadden G.I."/>
            <person name="Lane C.E."/>
            <person name="Keeling P.J."/>
            <person name="Gray M.W."/>
            <person name="Grigoriev I.V."/>
            <person name="Archibald J.M."/>
        </authorList>
    </citation>
    <scope>NUCLEOTIDE SEQUENCE</scope>
    <source>
        <strain evidence="4">CCMP2712</strain>
    </source>
</reference>
<reference evidence="2 4" key="1">
    <citation type="journal article" date="2012" name="Nature">
        <title>Algal genomes reveal evolutionary mosaicism and the fate of nucleomorphs.</title>
        <authorList>
            <consortium name="DOE Joint Genome Institute"/>
            <person name="Curtis B.A."/>
            <person name="Tanifuji G."/>
            <person name="Burki F."/>
            <person name="Gruber A."/>
            <person name="Irimia M."/>
            <person name="Maruyama S."/>
            <person name="Arias M.C."/>
            <person name="Ball S.G."/>
            <person name="Gile G.H."/>
            <person name="Hirakawa Y."/>
            <person name="Hopkins J.F."/>
            <person name="Kuo A."/>
            <person name="Rensing S.A."/>
            <person name="Schmutz J."/>
            <person name="Symeonidi A."/>
            <person name="Elias M."/>
            <person name="Eveleigh R.J."/>
            <person name="Herman E.K."/>
            <person name="Klute M.J."/>
            <person name="Nakayama T."/>
            <person name="Obornik M."/>
            <person name="Reyes-Prieto A."/>
            <person name="Armbrust E.V."/>
            <person name="Aves S.J."/>
            <person name="Beiko R.G."/>
            <person name="Coutinho P."/>
            <person name="Dacks J.B."/>
            <person name="Durnford D.G."/>
            <person name="Fast N.M."/>
            <person name="Green B.R."/>
            <person name="Grisdale C.J."/>
            <person name="Hempel F."/>
            <person name="Henrissat B."/>
            <person name="Hoppner M.P."/>
            <person name="Ishida K."/>
            <person name="Kim E."/>
            <person name="Koreny L."/>
            <person name="Kroth P.G."/>
            <person name="Liu Y."/>
            <person name="Malik S.B."/>
            <person name="Maier U.G."/>
            <person name="McRose D."/>
            <person name="Mock T."/>
            <person name="Neilson J.A."/>
            <person name="Onodera N.T."/>
            <person name="Poole A.M."/>
            <person name="Pritham E.J."/>
            <person name="Richards T.A."/>
            <person name="Rocap G."/>
            <person name="Roy S.W."/>
            <person name="Sarai C."/>
            <person name="Schaack S."/>
            <person name="Shirato S."/>
            <person name="Slamovits C.H."/>
            <person name="Spencer D.F."/>
            <person name="Suzuki S."/>
            <person name="Worden A.Z."/>
            <person name="Zauner S."/>
            <person name="Barry K."/>
            <person name="Bell C."/>
            <person name="Bharti A.K."/>
            <person name="Crow J.A."/>
            <person name="Grimwood J."/>
            <person name="Kramer R."/>
            <person name="Lindquist E."/>
            <person name="Lucas S."/>
            <person name="Salamov A."/>
            <person name="McFadden G.I."/>
            <person name="Lane C.E."/>
            <person name="Keeling P.J."/>
            <person name="Gray M.W."/>
            <person name="Grigoriev I.V."/>
            <person name="Archibald J.M."/>
        </authorList>
    </citation>
    <scope>NUCLEOTIDE SEQUENCE</scope>
    <source>
        <strain evidence="2 4">CCMP2712</strain>
    </source>
</reference>
<dbReference type="RefSeq" id="XP_005820380.1">
    <property type="nucleotide sequence ID" value="XM_005820323.1"/>
</dbReference>
<gene>
    <name evidence="2" type="ORF">GUITHDRAFT_120404</name>
</gene>
<evidence type="ECO:0000313" key="3">
    <source>
        <dbReference type="EnsemblProtists" id="EKX33400"/>
    </source>
</evidence>
<evidence type="ECO:0000313" key="4">
    <source>
        <dbReference type="Proteomes" id="UP000011087"/>
    </source>
</evidence>